<name>A0A0E9UKB8_ANGAN</name>
<organism evidence="1">
    <name type="scientific">Anguilla anguilla</name>
    <name type="common">European freshwater eel</name>
    <name type="synonym">Muraena anguilla</name>
    <dbReference type="NCBI Taxonomy" id="7936"/>
    <lineage>
        <taxon>Eukaryota</taxon>
        <taxon>Metazoa</taxon>
        <taxon>Chordata</taxon>
        <taxon>Craniata</taxon>
        <taxon>Vertebrata</taxon>
        <taxon>Euteleostomi</taxon>
        <taxon>Actinopterygii</taxon>
        <taxon>Neopterygii</taxon>
        <taxon>Teleostei</taxon>
        <taxon>Anguilliformes</taxon>
        <taxon>Anguillidae</taxon>
        <taxon>Anguilla</taxon>
    </lineage>
</organism>
<dbReference type="AlphaFoldDB" id="A0A0E9UKB8"/>
<reference evidence="1" key="2">
    <citation type="journal article" date="2015" name="Fish Shellfish Immunol.">
        <title>Early steps in the European eel (Anguilla anguilla)-Vibrio vulnificus interaction in the gills: Role of the RtxA13 toxin.</title>
        <authorList>
            <person name="Callol A."/>
            <person name="Pajuelo D."/>
            <person name="Ebbesson L."/>
            <person name="Teles M."/>
            <person name="MacKenzie S."/>
            <person name="Amaro C."/>
        </authorList>
    </citation>
    <scope>NUCLEOTIDE SEQUENCE</scope>
</reference>
<dbReference type="EMBL" id="GBXM01042401">
    <property type="protein sequence ID" value="JAH66176.1"/>
    <property type="molecule type" value="Transcribed_RNA"/>
</dbReference>
<evidence type="ECO:0000313" key="1">
    <source>
        <dbReference type="EMBL" id="JAH66176.1"/>
    </source>
</evidence>
<reference evidence="1" key="1">
    <citation type="submission" date="2014-11" db="EMBL/GenBank/DDBJ databases">
        <authorList>
            <person name="Amaro Gonzalez C."/>
        </authorList>
    </citation>
    <scope>NUCLEOTIDE SEQUENCE</scope>
</reference>
<accession>A0A0E9UKB8</accession>
<proteinExistence type="predicted"/>
<sequence>MITQVSRSLAMKYSCCLHYS</sequence>
<protein>
    <submittedName>
        <fullName evidence="1">Uncharacterized protein</fullName>
    </submittedName>
</protein>